<keyword evidence="3" id="KW-1185">Reference proteome</keyword>
<proteinExistence type="predicted"/>
<evidence type="ECO:0000256" key="1">
    <source>
        <dbReference type="SAM" id="Phobius"/>
    </source>
</evidence>
<reference evidence="2" key="1">
    <citation type="submission" date="2022-11" db="EMBL/GenBank/DDBJ databases">
        <authorList>
            <person name="Somphong A."/>
            <person name="Phongsopitanun W."/>
        </authorList>
    </citation>
    <scope>NUCLEOTIDE SEQUENCE</scope>
    <source>
        <strain evidence="2">Pm04-4</strain>
    </source>
</reference>
<sequence>MNLRLAVLLGLVGLARPVLSIVGAYDSGPLAKPVGPLVLTALVSLVWIAAVVIVKPAKPVLTTVAAGVAYGIAAILLNWALQPFLDSAETIPLPGYFGILIFNAVQGAVLGVIAWLVLRVTKRQVAPLR</sequence>
<dbReference type="RefSeq" id="WP_267565143.1">
    <property type="nucleotide sequence ID" value="NZ_JAPNTZ010000008.1"/>
</dbReference>
<feature type="transmembrane region" description="Helical" evidence="1">
    <location>
        <begin position="36"/>
        <end position="54"/>
    </location>
</feature>
<feature type="transmembrane region" description="Helical" evidence="1">
    <location>
        <begin position="93"/>
        <end position="118"/>
    </location>
</feature>
<dbReference type="Proteomes" id="UP001151002">
    <property type="component" value="Unassembled WGS sequence"/>
</dbReference>
<evidence type="ECO:0000313" key="3">
    <source>
        <dbReference type="Proteomes" id="UP001151002"/>
    </source>
</evidence>
<comment type="caution">
    <text evidence="2">The sequence shown here is derived from an EMBL/GenBank/DDBJ whole genome shotgun (WGS) entry which is preliminary data.</text>
</comment>
<organism evidence="2 3">
    <name type="scientific">Paractinoplanes pyxinae</name>
    <dbReference type="NCBI Taxonomy" id="2997416"/>
    <lineage>
        <taxon>Bacteria</taxon>
        <taxon>Bacillati</taxon>
        <taxon>Actinomycetota</taxon>
        <taxon>Actinomycetes</taxon>
        <taxon>Micromonosporales</taxon>
        <taxon>Micromonosporaceae</taxon>
        <taxon>Paractinoplanes</taxon>
    </lineage>
</organism>
<dbReference type="EMBL" id="JAPNTZ010000008">
    <property type="protein sequence ID" value="MCY1140817.1"/>
    <property type="molecule type" value="Genomic_DNA"/>
</dbReference>
<accession>A0ABT4B439</accession>
<name>A0ABT4B439_9ACTN</name>
<keyword evidence="1" id="KW-0812">Transmembrane</keyword>
<feature type="transmembrane region" description="Helical" evidence="1">
    <location>
        <begin position="61"/>
        <end position="81"/>
    </location>
</feature>
<evidence type="ECO:0000313" key="2">
    <source>
        <dbReference type="EMBL" id="MCY1140817.1"/>
    </source>
</evidence>
<gene>
    <name evidence="2" type="ORF">OWR29_22700</name>
</gene>
<keyword evidence="1" id="KW-0472">Membrane</keyword>
<keyword evidence="1" id="KW-1133">Transmembrane helix</keyword>
<protein>
    <submittedName>
        <fullName evidence="2">Uncharacterized protein</fullName>
    </submittedName>
</protein>